<name>A0ACB8TYQ4_9APHY</name>
<dbReference type="EMBL" id="MU274920">
    <property type="protein sequence ID" value="KAI0086999.1"/>
    <property type="molecule type" value="Genomic_DNA"/>
</dbReference>
<reference evidence="1" key="1">
    <citation type="journal article" date="2021" name="Environ. Microbiol.">
        <title>Gene family expansions and transcriptome signatures uncover fungal adaptations to wood decay.</title>
        <authorList>
            <person name="Hage H."/>
            <person name="Miyauchi S."/>
            <person name="Viragh M."/>
            <person name="Drula E."/>
            <person name="Min B."/>
            <person name="Chaduli D."/>
            <person name="Navarro D."/>
            <person name="Favel A."/>
            <person name="Norest M."/>
            <person name="Lesage-Meessen L."/>
            <person name="Balint B."/>
            <person name="Merenyi Z."/>
            <person name="de Eugenio L."/>
            <person name="Morin E."/>
            <person name="Martinez A.T."/>
            <person name="Baldrian P."/>
            <person name="Stursova M."/>
            <person name="Martinez M.J."/>
            <person name="Novotny C."/>
            <person name="Magnuson J.K."/>
            <person name="Spatafora J.W."/>
            <person name="Maurice S."/>
            <person name="Pangilinan J."/>
            <person name="Andreopoulos W."/>
            <person name="LaButti K."/>
            <person name="Hundley H."/>
            <person name="Na H."/>
            <person name="Kuo A."/>
            <person name="Barry K."/>
            <person name="Lipzen A."/>
            <person name="Henrissat B."/>
            <person name="Riley R."/>
            <person name="Ahrendt S."/>
            <person name="Nagy L.G."/>
            <person name="Grigoriev I.V."/>
            <person name="Martin F."/>
            <person name="Rosso M.N."/>
        </authorList>
    </citation>
    <scope>NUCLEOTIDE SEQUENCE</scope>
    <source>
        <strain evidence="1">CBS 384.51</strain>
    </source>
</reference>
<proteinExistence type="predicted"/>
<keyword evidence="2" id="KW-1185">Reference proteome</keyword>
<protein>
    <submittedName>
        <fullName evidence="1">Uncharacterized protein</fullName>
    </submittedName>
</protein>
<organism evidence="1 2">
    <name type="scientific">Irpex rosettiformis</name>
    <dbReference type="NCBI Taxonomy" id="378272"/>
    <lineage>
        <taxon>Eukaryota</taxon>
        <taxon>Fungi</taxon>
        <taxon>Dikarya</taxon>
        <taxon>Basidiomycota</taxon>
        <taxon>Agaricomycotina</taxon>
        <taxon>Agaricomycetes</taxon>
        <taxon>Polyporales</taxon>
        <taxon>Irpicaceae</taxon>
        <taxon>Irpex</taxon>
    </lineage>
</organism>
<dbReference type="Proteomes" id="UP001055072">
    <property type="component" value="Unassembled WGS sequence"/>
</dbReference>
<comment type="caution">
    <text evidence="1">The sequence shown here is derived from an EMBL/GenBank/DDBJ whole genome shotgun (WGS) entry which is preliminary data.</text>
</comment>
<evidence type="ECO:0000313" key="2">
    <source>
        <dbReference type="Proteomes" id="UP001055072"/>
    </source>
</evidence>
<evidence type="ECO:0000313" key="1">
    <source>
        <dbReference type="EMBL" id="KAI0086999.1"/>
    </source>
</evidence>
<sequence>MLEDSSRESSIQPPTRETAPRYVMTVHTEMSEDSEDSGSEANVEESPEEGEIRIRTNTRVLVQGRDTPHSPVFVPSPTPTYTNDNDDDLYHTPANDEGVPRMPGGL</sequence>
<accession>A0ACB8TYQ4</accession>
<gene>
    <name evidence="1" type="ORF">BDY19DRAFT_995430</name>
</gene>